<dbReference type="AlphaFoldDB" id="A0A8H5FRP3"/>
<evidence type="ECO:0000313" key="2">
    <source>
        <dbReference type="EMBL" id="KAF5346646.1"/>
    </source>
</evidence>
<keyword evidence="1" id="KW-0812">Transmembrane</keyword>
<comment type="caution">
    <text evidence="2">The sequence shown here is derived from an EMBL/GenBank/DDBJ whole genome shotgun (WGS) entry which is preliminary data.</text>
</comment>
<dbReference type="Proteomes" id="UP000559256">
    <property type="component" value="Unassembled WGS sequence"/>
</dbReference>
<sequence>MSLEEGIFRGLYVGTGLSTGALDTAVTYLEGQSLYDALLDMQKAPMTRVPLPDIFITLFTAITVFIVDLFFAARSEGVIGQ</sequence>
<proteinExistence type="predicted"/>
<dbReference type="EMBL" id="JAACJM010000100">
    <property type="protein sequence ID" value="KAF5346646.1"/>
    <property type="molecule type" value="Genomic_DNA"/>
</dbReference>
<organism evidence="2 3">
    <name type="scientific">Tetrapyrgos nigripes</name>
    <dbReference type="NCBI Taxonomy" id="182062"/>
    <lineage>
        <taxon>Eukaryota</taxon>
        <taxon>Fungi</taxon>
        <taxon>Dikarya</taxon>
        <taxon>Basidiomycota</taxon>
        <taxon>Agaricomycotina</taxon>
        <taxon>Agaricomycetes</taxon>
        <taxon>Agaricomycetidae</taxon>
        <taxon>Agaricales</taxon>
        <taxon>Marasmiineae</taxon>
        <taxon>Marasmiaceae</taxon>
        <taxon>Tetrapyrgos</taxon>
    </lineage>
</organism>
<evidence type="ECO:0000256" key="1">
    <source>
        <dbReference type="SAM" id="Phobius"/>
    </source>
</evidence>
<reference evidence="2 3" key="1">
    <citation type="journal article" date="2020" name="ISME J.">
        <title>Uncovering the hidden diversity of litter-decomposition mechanisms in mushroom-forming fungi.</title>
        <authorList>
            <person name="Floudas D."/>
            <person name="Bentzer J."/>
            <person name="Ahren D."/>
            <person name="Johansson T."/>
            <person name="Persson P."/>
            <person name="Tunlid A."/>
        </authorList>
    </citation>
    <scope>NUCLEOTIDE SEQUENCE [LARGE SCALE GENOMIC DNA]</scope>
    <source>
        <strain evidence="2 3">CBS 291.85</strain>
    </source>
</reference>
<accession>A0A8H5FRP3</accession>
<name>A0A8H5FRP3_9AGAR</name>
<evidence type="ECO:0000313" key="3">
    <source>
        <dbReference type="Proteomes" id="UP000559256"/>
    </source>
</evidence>
<dbReference type="OrthoDB" id="2864380at2759"/>
<keyword evidence="3" id="KW-1185">Reference proteome</keyword>
<keyword evidence="1" id="KW-1133">Transmembrane helix</keyword>
<protein>
    <submittedName>
        <fullName evidence="2">Uncharacterized protein</fullName>
    </submittedName>
</protein>
<feature type="transmembrane region" description="Helical" evidence="1">
    <location>
        <begin position="54"/>
        <end position="73"/>
    </location>
</feature>
<gene>
    <name evidence="2" type="ORF">D9758_013194</name>
</gene>
<keyword evidence="1" id="KW-0472">Membrane</keyword>